<accession>A0A316EPC9</accession>
<dbReference type="AlphaFoldDB" id="A0A316EPC9"/>
<dbReference type="InterPro" id="IPR012938">
    <property type="entry name" value="Glc/Sorbosone_DH"/>
</dbReference>
<dbReference type="Proteomes" id="UP000245754">
    <property type="component" value="Unassembled WGS sequence"/>
</dbReference>
<feature type="chain" id="PRO_5016436170" description="Glucose/Sorbosone dehydrogenase domain-containing protein" evidence="2">
    <location>
        <begin position="25"/>
        <end position="496"/>
    </location>
</feature>
<dbReference type="PANTHER" id="PTHR19328">
    <property type="entry name" value="HEDGEHOG-INTERACTING PROTEIN"/>
    <property type="match status" value="1"/>
</dbReference>
<name>A0A316EPC9_9BURK</name>
<keyword evidence="2" id="KW-0732">Signal</keyword>
<dbReference type="Gene3D" id="2.120.10.30">
    <property type="entry name" value="TolB, C-terminal domain"/>
    <property type="match status" value="1"/>
</dbReference>
<dbReference type="Pfam" id="PF07995">
    <property type="entry name" value="GSDH"/>
    <property type="match status" value="1"/>
</dbReference>
<feature type="compositionally biased region" description="Gly residues" evidence="1">
    <location>
        <begin position="42"/>
        <end position="57"/>
    </location>
</feature>
<protein>
    <recommendedName>
        <fullName evidence="3">Glucose/Sorbosone dehydrogenase domain-containing protein</fullName>
    </recommendedName>
</protein>
<organism evidence="4 5">
    <name type="scientific">Cupriavidus plantarum</name>
    <dbReference type="NCBI Taxonomy" id="942865"/>
    <lineage>
        <taxon>Bacteria</taxon>
        <taxon>Pseudomonadati</taxon>
        <taxon>Pseudomonadota</taxon>
        <taxon>Betaproteobacteria</taxon>
        <taxon>Burkholderiales</taxon>
        <taxon>Burkholderiaceae</taxon>
        <taxon>Cupriavidus</taxon>
    </lineage>
</organism>
<evidence type="ECO:0000313" key="5">
    <source>
        <dbReference type="Proteomes" id="UP000245754"/>
    </source>
</evidence>
<proteinExistence type="predicted"/>
<dbReference type="InterPro" id="IPR011041">
    <property type="entry name" value="Quinoprot_gluc/sorb_DH_b-prop"/>
</dbReference>
<evidence type="ECO:0000259" key="3">
    <source>
        <dbReference type="Pfam" id="PF07995"/>
    </source>
</evidence>
<dbReference type="EMBL" id="QGGT01000003">
    <property type="protein sequence ID" value="PWK33700.1"/>
    <property type="molecule type" value="Genomic_DNA"/>
</dbReference>
<dbReference type="PANTHER" id="PTHR19328:SF75">
    <property type="entry name" value="ALDOSE SUGAR DEHYDROGENASE YLII"/>
    <property type="match status" value="1"/>
</dbReference>
<sequence>MLTVIRQFRQFSCLVLCAGVLALAGCGGGGDGGSAGTAASGGSTGGPNEPGGGGGTGTLALSVSGLPANTPANVSVTGPGGFSRTVTASTTLTGLAAGTYTIAGDSVLNGTSLYTAAQASQTATVSGGASPSVTVAYGAPQTFRLALTTVATGLSAPIFLTAPANDPRLFVVERAGRIRILPNGNAPATPLATPFLDMSALTTTDGERGLLSMAFDPNYATNGRFYVYYTATDGAITVARYQVSTGDANVADPSGTVLLSIPHPGQSNHNGGQLAFGPDGMLYLATGDGGGSNDPAGNAQNTGSLLGKVIRIDVRGSGYVVPPDNPFAGGSGGRAEIWASGLRNPWRFSFDTDGLLYIADVGEGAREEVNVQPSTAAGLNYGWDRTEGTTCVGASSCDTSGLTPPAFEYSHADGGCAILGGYVYRGSAVPELKGRYFYTDLCTGRLQSFAYRNGAVTESVDWSLPLPGTVYSFGSDAARELYVLSNGQVLRVTRGT</sequence>
<dbReference type="SUPFAM" id="SSF50952">
    <property type="entry name" value="Soluble quinoprotein glucose dehydrogenase"/>
    <property type="match status" value="1"/>
</dbReference>
<dbReference type="RefSeq" id="WP_109583816.1">
    <property type="nucleotide sequence ID" value="NZ_QGGT01000003.1"/>
</dbReference>
<keyword evidence="5" id="KW-1185">Reference proteome</keyword>
<feature type="domain" description="Glucose/Sorbosone dehydrogenase" evidence="3">
    <location>
        <begin position="162"/>
        <end position="458"/>
    </location>
</feature>
<evidence type="ECO:0000256" key="1">
    <source>
        <dbReference type="SAM" id="MobiDB-lite"/>
    </source>
</evidence>
<reference evidence="4 5" key="1">
    <citation type="submission" date="2018-05" db="EMBL/GenBank/DDBJ databases">
        <title>Genomic Encyclopedia of Type Strains, Phase IV (KMG-V): Genome sequencing to study the core and pangenomes of soil and plant-associated prokaryotes.</title>
        <authorList>
            <person name="Whitman W."/>
        </authorList>
    </citation>
    <scope>NUCLEOTIDE SEQUENCE [LARGE SCALE GENOMIC DNA]</scope>
    <source>
        <strain evidence="4 5">SLV-132</strain>
    </source>
</reference>
<comment type="caution">
    <text evidence="4">The sequence shown here is derived from an EMBL/GenBank/DDBJ whole genome shotgun (WGS) entry which is preliminary data.</text>
</comment>
<evidence type="ECO:0000256" key="2">
    <source>
        <dbReference type="SAM" id="SignalP"/>
    </source>
</evidence>
<dbReference type="PROSITE" id="PS51257">
    <property type="entry name" value="PROKAR_LIPOPROTEIN"/>
    <property type="match status" value="1"/>
</dbReference>
<gene>
    <name evidence="4" type="ORF">C7419_10319</name>
</gene>
<dbReference type="InterPro" id="IPR011042">
    <property type="entry name" value="6-blade_b-propeller_TolB-like"/>
</dbReference>
<evidence type="ECO:0000313" key="4">
    <source>
        <dbReference type="EMBL" id="PWK33700.1"/>
    </source>
</evidence>
<feature type="region of interest" description="Disordered" evidence="1">
    <location>
        <begin position="34"/>
        <end position="58"/>
    </location>
</feature>
<feature type="signal peptide" evidence="2">
    <location>
        <begin position="1"/>
        <end position="24"/>
    </location>
</feature>